<sequence>MISYTIYENKNATQASDSLAGKQWVTFVHGAGGSSSIWFKQIRDFQKQYNVLLLDLRGHGNSKPTLKSAFKQKYTFSALANDILEVLDHLKIEKSHFIGISLGTILIRQLAEMYPNRVQTMILGGAILKMNFRSQVLMRLGNAFKYVMPYLVLYRFFAFVIMPRKNHKKSRLLFINEAKKMYQKEFIKWFKLTTEINPILKWFRQVELNIPTLYVMGEEDYMFLPSVKKVVENHYKSSRLVVIENCGHVVNVEKPIIFNTEVLAFMNALQ</sequence>
<dbReference type="SUPFAM" id="SSF53474">
    <property type="entry name" value="alpha/beta-Hydrolases"/>
    <property type="match status" value="1"/>
</dbReference>
<dbReference type="GO" id="GO:0016020">
    <property type="term" value="C:membrane"/>
    <property type="evidence" value="ECO:0007669"/>
    <property type="project" value="TreeGrafter"/>
</dbReference>
<dbReference type="Pfam" id="PF00561">
    <property type="entry name" value="Abhydrolase_1"/>
    <property type="match status" value="1"/>
</dbReference>
<dbReference type="PANTHER" id="PTHR43798:SF33">
    <property type="entry name" value="HYDROLASE, PUTATIVE (AFU_ORTHOLOGUE AFUA_2G14860)-RELATED"/>
    <property type="match status" value="1"/>
</dbReference>
<comment type="caution">
    <text evidence="3">The sequence shown here is derived from an EMBL/GenBank/DDBJ whole genome shotgun (WGS) entry which is preliminary data.</text>
</comment>
<dbReference type="InterPro" id="IPR000073">
    <property type="entry name" value="AB_hydrolase_1"/>
</dbReference>
<dbReference type="InterPro" id="IPR000639">
    <property type="entry name" value="Epox_hydrolase-like"/>
</dbReference>
<feature type="transmembrane region" description="Helical" evidence="1">
    <location>
        <begin position="143"/>
        <end position="162"/>
    </location>
</feature>
<evidence type="ECO:0000256" key="1">
    <source>
        <dbReference type="SAM" id="Phobius"/>
    </source>
</evidence>
<evidence type="ECO:0000313" key="3">
    <source>
        <dbReference type="EMBL" id="MBC5845785.1"/>
    </source>
</evidence>
<dbReference type="GO" id="GO:0016787">
    <property type="term" value="F:hydrolase activity"/>
    <property type="evidence" value="ECO:0007669"/>
    <property type="project" value="UniProtKB-KW"/>
</dbReference>
<evidence type="ECO:0000313" key="4">
    <source>
        <dbReference type="Proteomes" id="UP000641454"/>
    </source>
</evidence>
<reference evidence="3 4" key="1">
    <citation type="submission" date="2020-08" db="EMBL/GenBank/DDBJ databases">
        <title>Description of novel Flavobacterium F-392 isolate.</title>
        <authorList>
            <person name="Saticioglu I.B."/>
            <person name="Duman M."/>
            <person name="Altun S."/>
        </authorList>
    </citation>
    <scope>NUCLEOTIDE SEQUENCE [LARGE SCALE GENOMIC DNA]</scope>
    <source>
        <strain evidence="3 4">F-392</strain>
    </source>
</reference>
<feature type="domain" description="AB hydrolase-1" evidence="2">
    <location>
        <begin position="24"/>
        <end position="130"/>
    </location>
</feature>
<dbReference type="PRINTS" id="PR00412">
    <property type="entry name" value="EPOXHYDRLASE"/>
</dbReference>
<dbReference type="AlphaFoldDB" id="A0A923SGP2"/>
<dbReference type="Proteomes" id="UP000641454">
    <property type="component" value="Unassembled WGS sequence"/>
</dbReference>
<dbReference type="InterPro" id="IPR029058">
    <property type="entry name" value="AB_hydrolase_fold"/>
</dbReference>
<accession>A0A923SGP2</accession>
<name>A0A923SGP2_9FLAO</name>
<keyword evidence="1" id="KW-0472">Membrane</keyword>
<evidence type="ECO:0000259" key="2">
    <source>
        <dbReference type="Pfam" id="PF00561"/>
    </source>
</evidence>
<dbReference type="InterPro" id="IPR050266">
    <property type="entry name" value="AB_hydrolase_sf"/>
</dbReference>
<dbReference type="EMBL" id="JACRUL010000053">
    <property type="protein sequence ID" value="MBC5845785.1"/>
    <property type="molecule type" value="Genomic_DNA"/>
</dbReference>
<gene>
    <name evidence="3" type="ORF">H8R25_15275</name>
</gene>
<dbReference type="Gene3D" id="3.40.50.1820">
    <property type="entry name" value="alpha/beta hydrolase"/>
    <property type="match status" value="1"/>
</dbReference>
<proteinExistence type="predicted"/>
<keyword evidence="3" id="KW-0378">Hydrolase</keyword>
<organism evidence="3 4">
    <name type="scientific">Flavobacterium muglaense</name>
    <dbReference type="NCBI Taxonomy" id="2764716"/>
    <lineage>
        <taxon>Bacteria</taxon>
        <taxon>Pseudomonadati</taxon>
        <taxon>Bacteroidota</taxon>
        <taxon>Flavobacteriia</taxon>
        <taxon>Flavobacteriales</taxon>
        <taxon>Flavobacteriaceae</taxon>
        <taxon>Flavobacterium</taxon>
    </lineage>
</organism>
<keyword evidence="1" id="KW-1133">Transmembrane helix</keyword>
<dbReference type="PRINTS" id="PR00111">
    <property type="entry name" value="ABHYDROLASE"/>
</dbReference>
<protein>
    <submittedName>
        <fullName evidence="3">Alpha/beta hydrolase</fullName>
    </submittedName>
</protein>
<keyword evidence="1" id="KW-0812">Transmembrane</keyword>
<keyword evidence="4" id="KW-1185">Reference proteome</keyword>
<dbReference type="RefSeq" id="WP_187020815.1">
    <property type="nucleotide sequence ID" value="NZ_JACRUK010000053.1"/>
</dbReference>
<dbReference type="PANTHER" id="PTHR43798">
    <property type="entry name" value="MONOACYLGLYCEROL LIPASE"/>
    <property type="match status" value="1"/>
</dbReference>